<evidence type="ECO:0000256" key="1">
    <source>
        <dbReference type="ARBA" id="ARBA00008857"/>
    </source>
</evidence>
<dbReference type="Gene3D" id="1.10.443.10">
    <property type="entry name" value="Intergrase catalytic core"/>
    <property type="match status" value="1"/>
</dbReference>
<dbReference type="PROSITE" id="PS51898">
    <property type="entry name" value="TYR_RECOMBINASE"/>
    <property type="match status" value="1"/>
</dbReference>
<accession>A0A7D4PY33</accession>
<feature type="domain" description="Tyr recombinase" evidence="4">
    <location>
        <begin position="220"/>
        <end position="397"/>
    </location>
</feature>
<dbReference type="Pfam" id="PF13102">
    <property type="entry name" value="Phage_int_SAM_5"/>
    <property type="match status" value="1"/>
</dbReference>
<dbReference type="PANTHER" id="PTHR30349">
    <property type="entry name" value="PHAGE INTEGRASE-RELATED"/>
    <property type="match status" value="1"/>
</dbReference>
<evidence type="ECO:0000313" key="5">
    <source>
        <dbReference type="EMBL" id="QKJ32883.1"/>
    </source>
</evidence>
<dbReference type="InterPro" id="IPR013762">
    <property type="entry name" value="Integrase-like_cat_sf"/>
</dbReference>
<dbReference type="InterPro" id="IPR035386">
    <property type="entry name" value="Arm-DNA-bind_5"/>
</dbReference>
<dbReference type="InterPro" id="IPR011010">
    <property type="entry name" value="DNA_brk_join_enz"/>
</dbReference>
<organism evidence="5 6">
    <name type="scientific">Mucilaginibacter mali</name>
    <dbReference type="NCBI Taxonomy" id="2740462"/>
    <lineage>
        <taxon>Bacteria</taxon>
        <taxon>Pseudomonadati</taxon>
        <taxon>Bacteroidota</taxon>
        <taxon>Sphingobacteriia</taxon>
        <taxon>Sphingobacteriales</taxon>
        <taxon>Sphingobacteriaceae</taxon>
        <taxon>Mucilaginibacter</taxon>
    </lineage>
</organism>
<comment type="similarity">
    <text evidence="1">Belongs to the 'phage' integrase family.</text>
</comment>
<dbReference type="InterPro" id="IPR002104">
    <property type="entry name" value="Integrase_catalytic"/>
</dbReference>
<dbReference type="InterPro" id="IPR010998">
    <property type="entry name" value="Integrase_recombinase_N"/>
</dbReference>
<keyword evidence="3" id="KW-0233">DNA recombination</keyword>
<keyword evidence="2" id="KW-0238">DNA-binding</keyword>
<dbReference type="GO" id="GO:0006310">
    <property type="term" value="P:DNA recombination"/>
    <property type="evidence" value="ECO:0007669"/>
    <property type="project" value="UniProtKB-KW"/>
</dbReference>
<dbReference type="InterPro" id="IPR025269">
    <property type="entry name" value="SAM-like_dom"/>
</dbReference>
<evidence type="ECO:0000313" key="6">
    <source>
        <dbReference type="Proteomes" id="UP000505355"/>
    </source>
</evidence>
<proteinExistence type="inferred from homology"/>
<dbReference type="Proteomes" id="UP000505355">
    <property type="component" value="Chromosome"/>
</dbReference>
<reference evidence="5 6" key="1">
    <citation type="submission" date="2020-05" db="EMBL/GenBank/DDBJ databases">
        <title>Mucilaginibacter mali sp. nov.</title>
        <authorList>
            <person name="Kim H.S."/>
            <person name="Lee K.C."/>
            <person name="Suh M.K."/>
            <person name="Kim J.-S."/>
            <person name="Han K.-I."/>
            <person name="Eom M.K."/>
            <person name="Shin Y.K."/>
            <person name="Lee J.-S."/>
        </authorList>
    </citation>
    <scope>NUCLEOTIDE SEQUENCE [LARGE SCALE GENOMIC DNA]</scope>
    <source>
        <strain evidence="5 6">G2-14</strain>
    </source>
</reference>
<dbReference type="Pfam" id="PF00589">
    <property type="entry name" value="Phage_integrase"/>
    <property type="match status" value="1"/>
</dbReference>
<dbReference type="KEGG" id="mmab:HQ865_25050"/>
<dbReference type="Gene3D" id="1.10.150.130">
    <property type="match status" value="1"/>
</dbReference>
<dbReference type="AlphaFoldDB" id="A0A7D4PY33"/>
<keyword evidence="6" id="KW-1185">Reference proteome</keyword>
<dbReference type="SUPFAM" id="SSF56349">
    <property type="entry name" value="DNA breaking-rejoining enzymes"/>
    <property type="match status" value="1"/>
</dbReference>
<dbReference type="GO" id="GO:0003677">
    <property type="term" value="F:DNA binding"/>
    <property type="evidence" value="ECO:0007669"/>
    <property type="project" value="UniProtKB-KW"/>
</dbReference>
<evidence type="ECO:0000256" key="3">
    <source>
        <dbReference type="ARBA" id="ARBA00023172"/>
    </source>
</evidence>
<evidence type="ECO:0000259" key="4">
    <source>
        <dbReference type="PROSITE" id="PS51898"/>
    </source>
</evidence>
<dbReference type="CDD" id="cd01185">
    <property type="entry name" value="INTN1_C_like"/>
    <property type="match status" value="1"/>
</dbReference>
<dbReference type="EMBL" id="CP054139">
    <property type="protein sequence ID" value="QKJ32883.1"/>
    <property type="molecule type" value="Genomic_DNA"/>
</dbReference>
<dbReference type="PANTHER" id="PTHR30349:SF64">
    <property type="entry name" value="PROPHAGE INTEGRASE INTD-RELATED"/>
    <property type="match status" value="1"/>
</dbReference>
<dbReference type="Pfam" id="PF17293">
    <property type="entry name" value="Arm-DNA-bind_5"/>
    <property type="match status" value="1"/>
</dbReference>
<dbReference type="GO" id="GO:0015074">
    <property type="term" value="P:DNA integration"/>
    <property type="evidence" value="ECO:0007669"/>
    <property type="project" value="InterPro"/>
</dbReference>
<dbReference type="InterPro" id="IPR050090">
    <property type="entry name" value="Tyrosine_recombinase_XerCD"/>
</dbReference>
<name>A0A7D4PY33_9SPHI</name>
<gene>
    <name evidence="5" type="ORF">HQ865_25050</name>
</gene>
<dbReference type="RefSeq" id="WP_173417528.1">
    <property type="nucleotide sequence ID" value="NZ_CP054139.1"/>
</dbReference>
<protein>
    <submittedName>
        <fullName evidence="5">Site-specific integrase</fullName>
    </submittedName>
</protein>
<evidence type="ECO:0000256" key="2">
    <source>
        <dbReference type="ARBA" id="ARBA00023125"/>
    </source>
</evidence>
<sequence length="413" mass="47363">MLEKSFGVFFFLKKPKNEKGNLRYVYLRITVDSIAKDVATKRQWNNQRWNAVAGRATGNKEETLALNGYLDSLLAQVYSARSKLQLADKPITAENLKNVLTGQDEERRMILVAFKHHNDQMKALIGKEFAPATYTRYKTAHGHTKDFIRWKYGTDDLEIKELNYEFVTQFVFWLKTERTCGHNAAVKYIGNFKKIVLECMKKGWLQKDPFADFKASRKEVIRVALTKEELERIAKKKYTVDRLAHVRDIFLFSCYTGLAYIDVYQLRRTDIVTGIDGGSWINTTRQKTDSPTRLPLLPAALEIIARYENDPYCVHKGLVLPVLTNQKMNSYLKEIADGCDITKNLTFHIARHTFATTVTLSNGVPIETVSKMLGHKSLKQTQHYAKIVDLKISEDMLALKGKLLETGKRPIVS</sequence>